<dbReference type="RefSeq" id="WP_106190998.1">
    <property type="nucleotide sequence ID" value="NZ_PVTF01000009.1"/>
</dbReference>
<keyword evidence="7" id="KW-1185">Reference proteome</keyword>
<dbReference type="AlphaFoldDB" id="A0A2T0SX73"/>
<dbReference type="Proteomes" id="UP000239494">
    <property type="component" value="Unassembled WGS sequence"/>
</dbReference>
<feature type="transmembrane region" description="Helical" evidence="5">
    <location>
        <begin position="56"/>
        <end position="74"/>
    </location>
</feature>
<keyword evidence="3 5" id="KW-1133">Transmembrane helix</keyword>
<dbReference type="GO" id="GO:0016020">
    <property type="term" value="C:membrane"/>
    <property type="evidence" value="ECO:0007669"/>
    <property type="project" value="UniProtKB-SubCell"/>
</dbReference>
<keyword evidence="4 5" id="KW-0472">Membrane</keyword>
<evidence type="ECO:0000313" key="7">
    <source>
        <dbReference type="Proteomes" id="UP000239494"/>
    </source>
</evidence>
<organism evidence="6 7">
    <name type="scientific">Umezawaea tangerina</name>
    <dbReference type="NCBI Taxonomy" id="84725"/>
    <lineage>
        <taxon>Bacteria</taxon>
        <taxon>Bacillati</taxon>
        <taxon>Actinomycetota</taxon>
        <taxon>Actinomycetes</taxon>
        <taxon>Pseudonocardiales</taxon>
        <taxon>Pseudonocardiaceae</taxon>
        <taxon>Umezawaea</taxon>
    </lineage>
</organism>
<protein>
    <submittedName>
        <fullName evidence="6">DoxX-like protein</fullName>
    </submittedName>
</protein>
<evidence type="ECO:0000256" key="2">
    <source>
        <dbReference type="ARBA" id="ARBA00022692"/>
    </source>
</evidence>
<name>A0A2T0SX73_9PSEU</name>
<evidence type="ECO:0000256" key="3">
    <source>
        <dbReference type="ARBA" id="ARBA00022989"/>
    </source>
</evidence>
<accession>A0A2T0SX73</accession>
<feature type="transmembrane region" description="Helical" evidence="5">
    <location>
        <begin position="105"/>
        <end position="123"/>
    </location>
</feature>
<dbReference type="InterPro" id="IPR032808">
    <property type="entry name" value="DoxX"/>
</dbReference>
<evidence type="ECO:0000313" key="6">
    <source>
        <dbReference type="EMBL" id="PRY38016.1"/>
    </source>
</evidence>
<feature type="transmembrane region" description="Helical" evidence="5">
    <location>
        <begin position="81"/>
        <end position="99"/>
    </location>
</feature>
<evidence type="ECO:0000256" key="5">
    <source>
        <dbReference type="SAM" id="Phobius"/>
    </source>
</evidence>
<dbReference type="Pfam" id="PF13564">
    <property type="entry name" value="DoxX_2"/>
    <property type="match status" value="1"/>
</dbReference>
<comment type="caution">
    <text evidence="6">The sequence shown here is derived from an EMBL/GenBank/DDBJ whole genome shotgun (WGS) entry which is preliminary data.</text>
</comment>
<proteinExistence type="predicted"/>
<sequence length="133" mass="13639">MTATSLPAASSRSAHIAVVVVRVLVGVFFVVASAAPKFFGQADAVRIFTEIGAGQWFRYLVGALELAGGVGLLVPRLVAPAAVGLVGLMIGAGYTQVVVLDAPALVTAPVVLGVLCGLVAWHYRAGLRTVLSR</sequence>
<dbReference type="EMBL" id="PVTF01000009">
    <property type="protein sequence ID" value="PRY38016.1"/>
    <property type="molecule type" value="Genomic_DNA"/>
</dbReference>
<evidence type="ECO:0000256" key="4">
    <source>
        <dbReference type="ARBA" id="ARBA00023136"/>
    </source>
</evidence>
<gene>
    <name evidence="6" type="ORF">CLV43_109236</name>
</gene>
<reference evidence="6 7" key="1">
    <citation type="submission" date="2018-03" db="EMBL/GenBank/DDBJ databases">
        <title>Genomic Encyclopedia of Archaeal and Bacterial Type Strains, Phase II (KMG-II): from individual species to whole genera.</title>
        <authorList>
            <person name="Goeker M."/>
        </authorList>
    </citation>
    <scope>NUCLEOTIDE SEQUENCE [LARGE SCALE GENOMIC DNA]</scope>
    <source>
        <strain evidence="6 7">DSM 44720</strain>
    </source>
</reference>
<feature type="transmembrane region" description="Helical" evidence="5">
    <location>
        <begin position="16"/>
        <end position="36"/>
    </location>
</feature>
<evidence type="ECO:0000256" key="1">
    <source>
        <dbReference type="ARBA" id="ARBA00004141"/>
    </source>
</evidence>
<keyword evidence="2 5" id="KW-0812">Transmembrane</keyword>
<comment type="subcellular location">
    <subcellularLocation>
        <location evidence="1">Membrane</location>
        <topology evidence="1">Multi-pass membrane protein</topology>
    </subcellularLocation>
</comment>
<dbReference type="OrthoDB" id="3576439at2"/>